<comment type="subcellular location">
    <subcellularLocation>
        <location evidence="1">Endosome membrane</location>
        <topology evidence="1">Peripheral membrane protein</topology>
    </subcellularLocation>
</comment>
<evidence type="ECO:0000256" key="4">
    <source>
        <dbReference type="ARBA" id="ARBA00022753"/>
    </source>
</evidence>
<dbReference type="Proteomes" id="UP001565368">
    <property type="component" value="Unassembled WGS sequence"/>
</dbReference>
<evidence type="ECO:0000256" key="7">
    <source>
        <dbReference type="ARBA" id="ARBA00023121"/>
    </source>
</evidence>
<dbReference type="CDD" id="cd06867">
    <property type="entry name" value="PX_SNX41_42"/>
    <property type="match status" value="1"/>
</dbReference>
<dbReference type="InterPro" id="IPR051079">
    <property type="entry name" value="Sorting_Nexin_Autophagy"/>
</dbReference>
<dbReference type="InterPro" id="IPR001683">
    <property type="entry name" value="PX_dom"/>
</dbReference>
<dbReference type="SMART" id="SM00312">
    <property type="entry name" value="PX"/>
    <property type="match status" value="1"/>
</dbReference>
<evidence type="ECO:0000256" key="9">
    <source>
        <dbReference type="SAM" id="MobiDB-lite"/>
    </source>
</evidence>
<evidence type="ECO:0000256" key="3">
    <source>
        <dbReference type="ARBA" id="ARBA00022448"/>
    </source>
</evidence>
<dbReference type="GeneID" id="95985611"/>
<dbReference type="SUPFAM" id="SSF64268">
    <property type="entry name" value="PX domain"/>
    <property type="match status" value="1"/>
</dbReference>
<protein>
    <submittedName>
        <fullName evidence="11">Sorting nexin, cytoplasm-to-vacuole targeting pathway/endosomal sorting</fullName>
    </submittedName>
</protein>
<keyword evidence="6" id="KW-0072">Autophagy</keyword>
<sequence>MEDPASNPFATEPNSSSAPSSPLQLSRTNSHASSTTPGNATANPRTQSSLSVGSVASSSPPPTQRASFPDPTKEPKRGSSRLSGPTPKEDFCCDRDRQISQGDEISIIDAFKTTEGGKTSYITYVIRLGSSTVKRRYSQFLSLHQALQGLYPVLIIPPIPSKQSITDYAVKGQSKTKEDAITISKRKRLLEDFLRRLARHPILGGDHVFHRFLDDSASWSEVLHSPPVSLLPKNPLHAPSHNPTFAGGPEEDSASTSTAYIAHHLLPTPSPNHPLQRPDQRFLESEIFTDKFQQHFGGTMEKVNRRVVKRWGEHASDMAELGAQWNEFSLAQTGPLGDAIEKVGQAVDKDYEATTDLINAWEVNATEPLHTYAQFGQLIRQRLSFRHQKHVQYELVQEALENQRDKLEILEAAERESRRLEEALDRGTRISSETNSAPTTPSKSPGQAAEETSPRPTPRRSGQSFGLLSAVKHSLSGMMDVDPEATRRASIGRTRDNISQLEDSLQASAQDLKYASTTLQADLDRFQRQKVADLRQLGIQLATIHREWCRQNLEAWKAAQEAIRAIPDHPNYAPPVPGVTAAPAAGPGSASASGSKLDLAALDRDLPPVPKPESPSSPFSSVPVQPLGLGSPTKPRSSSIDVKQPTSPIKAASSATPTSPIKAASPSNPLSPSATTTLPSAAPASVPTEAKDASKDDGAGPLGPL</sequence>
<dbReference type="RefSeq" id="XP_069210499.1">
    <property type="nucleotide sequence ID" value="XM_069353081.1"/>
</dbReference>
<dbReference type="InterPro" id="IPR027267">
    <property type="entry name" value="AH/BAR_dom_sf"/>
</dbReference>
<dbReference type="PANTHER" id="PTHR46979">
    <property type="entry name" value="SORTING NEXIN-41"/>
    <property type="match status" value="1"/>
</dbReference>
<feature type="compositionally biased region" description="Polar residues" evidence="9">
    <location>
        <begin position="429"/>
        <end position="445"/>
    </location>
</feature>
<proteinExistence type="inferred from homology"/>
<feature type="region of interest" description="Disordered" evidence="9">
    <location>
        <begin position="1"/>
        <end position="93"/>
    </location>
</feature>
<reference evidence="11 12" key="1">
    <citation type="submission" date="2023-08" db="EMBL/GenBank/DDBJ databases">
        <title>Annotated Genome Sequence of Vanrija albida AlHP1.</title>
        <authorList>
            <person name="Herzog R."/>
        </authorList>
    </citation>
    <scope>NUCLEOTIDE SEQUENCE [LARGE SCALE GENOMIC DNA]</scope>
    <source>
        <strain evidence="11 12">AlHP1</strain>
    </source>
</reference>
<feature type="region of interest" description="Disordered" evidence="9">
    <location>
        <begin position="420"/>
        <end position="464"/>
    </location>
</feature>
<evidence type="ECO:0000256" key="8">
    <source>
        <dbReference type="ARBA" id="ARBA00023136"/>
    </source>
</evidence>
<comment type="caution">
    <text evidence="11">The sequence shown here is derived from an EMBL/GenBank/DDBJ whole genome shotgun (WGS) entry which is preliminary data.</text>
</comment>
<evidence type="ECO:0000256" key="1">
    <source>
        <dbReference type="ARBA" id="ARBA00004481"/>
    </source>
</evidence>
<feature type="domain" description="PX" evidence="10">
    <location>
        <begin position="102"/>
        <end position="219"/>
    </location>
</feature>
<dbReference type="PANTHER" id="PTHR46979:SF2">
    <property type="entry name" value="SORTING NEXIN-41"/>
    <property type="match status" value="1"/>
</dbReference>
<keyword evidence="5" id="KW-0653">Protein transport</keyword>
<feature type="compositionally biased region" description="Polar residues" evidence="9">
    <location>
        <begin position="634"/>
        <end position="659"/>
    </location>
</feature>
<dbReference type="InterPro" id="IPR044106">
    <property type="entry name" value="PX_Snx41/Atg20"/>
</dbReference>
<feature type="region of interest" description="Disordered" evidence="9">
    <location>
        <begin position="233"/>
        <end position="256"/>
    </location>
</feature>
<dbReference type="PROSITE" id="PS50195">
    <property type="entry name" value="PX"/>
    <property type="match status" value="1"/>
</dbReference>
<evidence type="ECO:0000313" key="12">
    <source>
        <dbReference type="Proteomes" id="UP001565368"/>
    </source>
</evidence>
<dbReference type="Pfam" id="PF00787">
    <property type="entry name" value="PX"/>
    <property type="match status" value="1"/>
</dbReference>
<gene>
    <name evidence="11" type="primary">ATG20</name>
    <name evidence="11" type="ORF">Q8F55_004568</name>
</gene>
<dbReference type="EMBL" id="JBBXJM010000003">
    <property type="protein sequence ID" value="KAL1410555.1"/>
    <property type="molecule type" value="Genomic_DNA"/>
</dbReference>
<feature type="compositionally biased region" description="Low complexity" evidence="9">
    <location>
        <begin position="15"/>
        <end position="26"/>
    </location>
</feature>
<keyword evidence="7" id="KW-0446">Lipid-binding</keyword>
<dbReference type="InterPro" id="IPR036871">
    <property type="entry name" value="PX_dom_sf"/>
</dbReference>
<keyword evidence="8" id="KW-0472">Membrane</keyword>
<accession>A0ABR3Q7D4</accession>
<keyword evidence="12" id="KW-1185">Reference proteome</keyword>
<feature type="compositionally biased region" description="Polar residues" evidence="9">
    <location>
        <begin position="27"/>
        <end position="47"/>
    </location>
</feature>
<feature type="compositionally biased region" description="Low complexity" evidence="9">
    <location>
        <begin position="616"/>
        <end position="626"/>
    </location>
</feature>
<evidence type="ECO:0000313" key="11">
    <source>
        <dbReference type="EMBL" id="KAL1410555.1"/>
    </source>
</evidence>
<feature type="compositionally biased region" description="Low complexity" evidence="9">
    <location>
        <begin position="48"/>
        <end position="58"/>
    </location>
</feature>
<evidence type="ECO:0000259" key="10">
    <source>
        <dbReference type="PROSITE" id="PS50195"/>
    </source>
</evidence>
<organism evidence="11 12">
    <name type="scientific">Vanrija albida</name>
    <dbReference type="NCBI Taxonomy" id="181172"/>
    <lineage>
        <taxon>Eukaryota</taxon>
        <taxon>Fungi</taxon>
        <taxon>Dikarya</taxon>
        <taxon>Basidiomycota</taxon>
        <taxon>Agaricomycotina</taxon>
        <taxon>Tremellomycetes</taxon>
        <taxon>Trichosporonales</taxon>
        <taxon>Trichosporonaceae</taxon>
        <taxon>Vanrija</taxon>
    </lineage>
</organism>
<dbReference type="Gene3D" id="1.20.1270.60">
    <property type="entry name" value="Arfaptin homology (AH) domain/BAR domain"/>
    <property type="match status" value="2"/>
</dbReference>
<keyword evidence="3" id="KW-0813">Transport</keyword>
<name>A0ABR3Q7D4_9TREE</name>
<comment type="similarity">
    <text evidence="2">Belongs to the sorting nexin family.</text>
</comment>
<feature type="compositionally biased region" description="Basic and acidic residues" evidence="9">
    <location>
        <begin position="689"/>
        <end position="698"/>
    </location>
</feature>
<evidence type="ECO:0000256" key="2">
    <source>
        <dbReference type="ARBA" id="ARBA00010883"/>
    </source>
</evidence>
<feature type="compositionally biased region" description="Low complexity" evidence="9">
    <location>
        <begin position="663"/>
        <end position="688"/>
    </location>
</feature>
<feature type="region of interest" description="Disordered" evidence="9">
    <location>
        <begin position="603"/>
        <end position="705"/>
    </location>
</feature>
<keyword evidence="4" id="KW-0967">Endosome</keyword>
<evidence type="ECO:0000256" key="5">
    <source>
        <dbReference type="ARBA" id="ARBA00022927"/>
    </source>
</evidence>
<evidence type="ECO:0000256" key="6">
    <source>
        <dbReference type="ARBA" id="ARBA00023006"/>
    </source>
</evidence>
<dbReference type="Gene3D" id="3.30.1520.10">
    <property type="entry name" value="Phox-like domain"/>
    <property type="match status" value="1"/>
</dbReference>